<evidence type="ECO:0000256" key="1">
    <source>
        <dbReference type="ARBA" id="ARBA00023157"/>
    </source>
</evidence>
<proteinExistence type="predicted"/>
<feature type="domain" description="C-type lectin" evidence="2">
    <location>
        <begin position="58"/>
        <end position="169"/>
    </location>
</feature>
<dbReference type="InterPro" id="IPR016186">
    <property type="entry name" value="C-type_lectin-like/link_sf"/>
</dbReference>
<sequence>MSNSSFYNNEETVFRPWNYPEPNNYLGIEHCTVKASNGNWNDEKCAVPHKAVCMDVKGQNVTFVFVNNLMNWAEAQSYCRASYTDLASVRNMAENQQVQNLVPAGGIVWIGLYRDSWKWSDGRKYSFSHWSASEPNNIDGNELCVVAHFNNSGRWEDCGCEDKRPFICYKLLKVVSKQVIKVRLQYTGSNLNLSDEAVQNDMLVKIKQQMKKTQGLDDNIQLSWRKQPDGKIFHKEQKDEL</sequence>
<dbReference type="AlphaFoldDB" id="A0A6I9Q408"/>
<dbReference type="PANTHER" id="PTHR45784:SF3">
    <property type="entry name" value="C-TYPE LECTIN DOMAIN FAMILY 4 MEMBER K-LIKE-RELATED"/>
    <property type="match status" value="1"/>
</dbReference>
<dbReference type="GeneID" id="104965815"/>
<dbReference type="CDD" id="cd03602">
    <property type="entry name" value="CLECT_1"/>
    <property type="match status" value="1"/>
</dbReference>
<keyword evidence="3" id="KW-1185">Reference proteome</keyword>
<dbReference type="KEGG" id="ncc:104965815"/>
<dbReference type="OrthoDB" id="6369810at2759"/>
<gene>
    <name evidence="4" type="primary">LOC104965815</name>
</gene>
<protein>
    <submittedName>
        <fullName evidence="4">Macrophage mannose receptor 1-like</fullName>
    </submittedName>
</protein>
<evidence type="ECO:0000313" key="4">
    <source>
        <dbReference type="RefSeq" id="XP_010793131.1"/>
    </source>
</evidence>
<dbReference type="Proteomes" id="UP000504611">
    <property type="component" value="Unplaced"/>
</dbReference>
<dbReference type="SUPFAM" id="SSF56436">
    <property type="entry name" value="C-type lectin-like"/>
    <property type="match status" value="2"/>
</dbReference>
<dbReference type="InterPro" id="IPR016187">
    <property type="entry name" value="CTDL_fold"/>
</dbReference>
<dbReference type="Pfam" id="PF00059">
    <property type="entry name" value="Lectin_C"/>
    <property type="match status" value="1"/>
</dbReference>
<dbReference type="InterPro" id="IPR001304">
    <property type="entry name" value="C-type_lectin-like"/>
</dbReference>
<dbReference type="PANTHER" id="PTHR45784">
    <property type="entry name" value="C-TYPE LECTIN DOMAIN FAMILY 20 MEMBER A-RELATED"/>
    <property type="match status" value="1"/>
</dbReference>
<dbReference type="InterPro" id="IPR018378">
    <property type="entry name" value="C-type_lectin_CS"/>
</dbReference>
<reference evidence="4" key="1">
    <citation type="submission" date="2025-08" db="UniProtKB">
        <authorList>
            <consortium name="RefSeq"/>
        </authorList>
    </citation>
    <scope>IDENTIFICATION</scope>
    <source>
        <tissue evidence="4">Muscle</tissue>
    </source>
</reference>
<name>A0A6I9Q408_9TELE</name>
<dbReference type="PROSITE" id="PS00615">
    <property type="entry name" value="C_TYPE_LECTIN_1"/>
    <property type="match status" value="1"/>
</dbReference>
<dbReference type="RefSeq" id="XP_010793131.1">
    <property type="nucleotide sequence ID" value="XM_010794829.1"/>
</dbReference>
<keyword evidence="1" id="KW-1015">Disulfide bond</keyword>
<dbReference type="SMART" id="SM00034">
    <property type="entry name" value="CLECT"/>
    <property type="match status" value="1"/>
</dbReference>
<feature type="domain" description="C-type lectin" evidence="2">
    <location>
        <begin position="8"/>
        <end position="54"/>
    </location>
</feature>
<dbReference type="PROSITE" id="PS50041">
    <property type="entry name" value="C_TYPE_LECTIN_2"/>
    <property type="match status" value="2"/>
</dbReference>
<organism evidence="3 4">
    <name type="scientific">Notothenia coriiceps</name>
    <name type="common">black rockcod</name>
    <dbReference type="NCBI Taxonomy" id="8208"/>
    <lineage>
        <taxon>Eukaryota</taxon>
        <taxon>Metazoa</taxon>
        <taxon>Chordata</taxon>
        <taxon>Craniata</taxon>
        <taxon>Vertebrata</taxon>
        <taxon>Euteleostomi</taxon>
        <taxon>Actinopterygii</taxon>
        <taxon>Neopterygii</taxon>
        <taxon>Teleostei</taxon>
        <taxon>Neoteleostei</taxon>
        <taxon>Acanthomorphata</taxon>
        <taxon>Eupercaria</taxon>
        <taxon>Perciformes</taxon>
        <taxon>Notothenioidei</taxon>
        <taxon>Nototheniidae</taxon>
        <taxon>Notothenia</taxon>
    </lineage>
</organism>
<accession>A0A6I9Q408</accession>
<evidence type="ECO:0000313" key="3">
    <source>
        <dbReference type="Proteomes" id="UP000504611"/>
    </source>
</evidence>
<evidence type="ECO:0000259" key="2">
    <source>
        <dbReference type="PROSITE" id="PS50041"/>
    </source>
</evidence>
<dbReference type="Gene3D" id="3.10.100.10">
    <property type="entry name" value="Mannose-Binding Protein A, subunit A"/>
    <property type="match status" value="2"/>
</dbReference>